<dbReference type="InterPro" id="IPR016120">
    <property type="entry name" value="Sig_transdc_His_kin_SpoOB"/>
</dbReference>
<evidence type="ECO:0000256" key="2">
    <source>
        <dbReference type="ARBA" id="ARBA00004651"/>
    </source>
</evidence>
<evidence type="ECO:0000313" key="17">
    <source>
        <dbReference type="EMBL" id="SDM45986.1"/>
    </source>
</evidence>
<keyword evidence="4" id="KW-1003">Cell membrane</keyword>
<dbReference type="SUPFAM" id="SSF55874">
    <property type="entry name" value="ATPase domain of HSP90 chaperone/DNA topoisomerase II/histidine kinase"/>
    <property type="match status" value="1"/>
</dbReference>
<dbReference type="SUPFAM" id="SSF55785">
    <property type="entry name" value="PYP-like sensor domain (PAS domain)"/>
    <property type="match status" value="1"/>
</dbReference>
<keyword evidence="10" id="KW-0067">ATP-binding</keyword>
<evidence type="ECO:0000256" key="6">
    <source>
        <dbReference type="ARBA" id="ARBA00022679"/>
    </source>
</evidence>
<dbReference type="SMART" id="SM00091">
    <property type="entry name" value="PAS"/>
    <property type="match status" value="1"/>
</dbReference>
<evidence type="ECO:0000259" key="15">
    <source>
        <dbReference type="PROSITE" id="PS50109"/>
    </source>
</evidence>
<keyword evidence="11 14" id="KW-1133">Transmembrane helix</keyword>
<dbReference type="InterPro" id="IPR003594">
    <property type="entry name" value="HATPase_dom"/>
</dbReference>
<evidence type="ECO:0000256" key="14">
    <source>
        <dbReference type="SAM" id="Phobius"/>
    </source>
</evidence>
<evidence type="ECO:0000313" key="18">
    <source>
        <dbReference type="Proteomes" id="UP000199476"/>
    </source>
</evidence>
<dbReference type="Gene3D" id="1.10.287.130">
    <property type="match status" value="1"/>
</dbReference>
<protein>
    <recommendedName>
        <fullName evidence="3">histidine kinase</fullName>
        <ecNumber evidence="3">2.7.13.3</ecNumber>
    </recommendedName>
</protein>
<feature type="domain" description="Histidine kinase" evidence="15">
    <location>
        <begin position="332"/>
        <end position="524"/>
    </location>
</feature>
<accession>A0A1G9TE58</accession>
<keyword evidence="6" id="KW-0808">Transferase</keyword>
<comment type="catalytic activity">
    <reaction evidence="1">
        <text>ATP + protein L-histidine = ADP + protein N-phospho-L-histidine.</text>
        <dbReference type="EC" id="2.7.13.3"/>
    </reaction>
</comment>
<keyword evidence="18" id="KW-1185">Reference proteome</keyword>
<evidence type="ECO:0000256" key="10">
    <source>
        <dbReference type="ARBA" id="ARBA00022840"/>
    </source>
</evidence>
<evidence type="ECO:0000256" key="8">
    <source>
        <dbReference type="ARBA" id="ARBA00022741"/>
    </source>
</evidence>
<dbReference type="InterPro" id="IPR004358">
    <property type="entry name" value="Sig_transdc_His_kin-like_C"/>
</dbReference>
<evidence type="ECO:0000256" key="1">
    <source>
        <dbReference type="ARBA" id="ARBA00000085"/>
    </source>
</evidence>
<evidence type="ECO:0000256" key="5">
    <source>
        <dbReference type="ARBA" id="ARBA00022553"/>
    </source>
</evidence>
<keyword evidence="5" id="KW-0597">Phosphoprotein</keyword>
<name>A0A1G9TE58_9FIRM</name>
<keyword evidence="8" id="KW-0547">Nucleotide-binding</keyword>
<feature type="domain" description="PAS" evidence="16">
    <location>
        <begin position="216"/>
        <end position="279"/>
    </location>
</feature>
<comment type="subcellular location">
    <subcellularLocation>
        <location evidence="2">Cell membrane</location>
        <topology evidence="2">Multi-pass membrane protein</topology>
    </subcellularLocation>
</comment>
<evidence type="ECO:0000256" key="3">
    <source>
        <dbReference type="ARBA" id="ARBA00012438"/>
    </source>
</evidence>
<reference evidence="17 18" key="1">
    <citation type="submission" date="2016-10" db="EMBL/GenBank/DDBJ databases">
        <authorList>
            <person name="de Groot N.N."/>
        </authorList>
    </citation>
    <scope>NUCLEOTIDE SEQUENCE [LARGE SCALE GENOMIC DNA]</scope>
    <source>
        <strain evidence="17 18">SLAS-1</strain>
    </source>
</reference>
<dbReference type="InterPro" id="IPR039506">
    <property type="entry name" value="SPOB_a"/>
</dbReference>
<dbReference type="OrthoDB" id="9156435at2"/>
<keyword evidence="12" id="KW-0902">Two-component regulatory system</keyword>
<dbReference type="InterPro" id="IPR035965">
    <property type="entry name" value="PAS-like_dom_sf"/>
</dbReference>
<dbReference type="EC" id="2.7.13.3" evidence="3"/>
<dbReference type="InterPro" id="IPR036890">
    <property type="entry name" value="HATPase_C_sf"/>
</dbReference>
<dbReference type="Gene3D" id="3.30.450.20">
    <property type="entry name" value="PAS domain"/>
    <property type="match status" value="2"/>
</dbReference>
<keyword evidence="7 14" id="KW-0812">Transmembrane</keyword>
<dbReference type="GO" id="GO:0000155">
    <property type="term" value="F:phosphorelay sensor kinase activity"/>
    <property type="evidence" value="ECO:0007669"/>
    <property type="project" value="InterPro"/>
</dbReference>
<evidence type="ECO:0000256" key="4">
    <source>
        <dbReference type="ARBA" id="ARBA00022475"/>
    </source>
</evidence>
<dbReference type="InterPro" id="IPR000014">
    <property type="entry name" value="PAS"/>
</dbReference>
<dbReference type="FunFam" id="3.30.450.20:FF:000018">
    <property type="entry name" value="Sensor histidine kinase DcuS"/>
    <property type="match status" value="1"/>
</dbReference>
<dbReference type="Proteomes" id="UP000199476">
    <property type="component" value="Unassembled WGS sequence"/>
</dbReference>
<dbReference type="Pfam" id="PF02518">
    <property type="entry name" value="HATPase_c"/>
    <property type="match status" value="1"/>
</dbReference>
<dbReference type="PRINTS" id="PR00344">
    <property type="entry name" value="BCTRLSENSOR"/>
</dbReference>
<dbReference type="Gene3D" id="3.30.565.10">
    <property type="entry name" value="Histidine kinase-like ATPase, C-terminal domain"/>
    <property type="match status" value="1"/>
</dbReference>
<feature type="transmembrane region" description="Helical" evidence="14">
    <location>
        <begin position="172"/>
        <end position="191"/>
    </location>
</feature>
<evidence type="ECO:0000259" key="16">
    <source>
        <dbReference type="PROSITE" id="PS50112"/>
    </source>
</evidence>
<dbReference type="Pfam" id="PF14689">
    <property type="entry name" value="SPOB_a"/>
    <property type="match status" value="1"/>
</dbReference>
<dbReference type="InterPro" id="IPR029151">
    <property type="entry name" value="Sensor-like_sf"/>
</dbReference>
<dbReference type="CDD" id="cd00130">
    <property type="entry name" value="PAS"/>
    <property type="match status" value="1"/>
</dbReference>
<evidence type="ECO:0000256" key="7">
    <source>
        <dbReference type="ARBA" id="ARBA00022692"/>
    </source>
</evidence>
<dbReference type="PANTHER" id="PTHR43547:SF10">
    <property type="entry name" value="SENSOR HISTIDINE KINASE DCUS"/>
    <property type="match status" value="1"/>
</dbReference>
<dbReference type="PANTHER" id="PTHR43547">
    <property type="entry name" value="TWO-COMPONENT HISTIDINE KINASE"/>
    <property type="match status" value="1"/>
</dbReference>
<dbReference type="PROSITE" id="PS50112">
    <property type="entry name" value="PAS"/>
    <property type="match status" value="1"/>
</dbReference>
<dbReference type="GO" id="GO:0005524">
    <property type="term" value="F:ATP binding"/>
    <property type="evidence" value="ECO:0007669"/>
    <property type="project" value="UniProtKB-KW"/>
</dbReference>
<dbReference type="RefSeq" id="WP_089762267.1">
    <property type="nucleotide sequence ID" value="NZ_FNGO01000038.1"/>
</dbReference>
<evidence type="ECO:0000256" key="12">
    <source>
        <dbReference type="ARBA" id="ARBA00023012"/>
    </source>
</evidence>
<dbReference type="AlphaFoldDB" id="A0A1G9TE58"/>
<organism evidence="17 18">
    <name type="scientific">Halarsenatibacter silvermanii</name>
    <dbReference type="NCBI Taxonomy" id="321763"/>
    <lineage>
        <taxon>Bacteria</taxon>
        <taxon>Bacillati</taxon>
        <taxon>Bacillota</taxon>
        <taxon>Clostridia</taxon>
        <taxon>Halanaerobiales</taxon>
        <taxon>Halarsenatibacteraceae</taxon>
        <taxon>Halarsenatibacter</taxon>
    </lineage>
</organism>
<dbReference type="EMBL" id="FNGO01000038">
    <property type="protein sequence ID" value="SDM45986.1"/>
    <property type="molecule type" value="Genomic_DNA"/>
</dbReference>
<dbReference type="SMART" id="SM00387">
    <property type="entry name" value="HATPase_c"/>
    <property type="match status" value="1"/>
</dbReference>
<evidence type="ECO:0000256" key="9">
    <source>
        <dbReference type="ARBA" id="ARBA00022777"/>
    </source>
</evidence>
<dbReference type="SUPFAM" id="SSF55890">
    <property type="entry name" value="Sporulation response regulatory protein Spo0B"/>
    <property type="match status" value="1"/>
</dbReference>
<dbReference type="InterPro" id="IPR013767">
    <property type="entry name" value="PAS_fold"/>
</dbReference>
<dbReference type="GO" id="GO:0006355">
    <property type="term" value="P:regulation of DNA-templated transcription"/>
    <property type="evidence" value="ECO:0007669"/>
    <property type="project" value="InterPro"/>
</dbReference>
<dbReference type="GO" id="GO:0005886">
    <property type="term" value="C:plasma membrane"/>
    <property type="evidence" value="ECO:0007669"/>
    <property type="project" value="UniProtKB-SubCell"/>
</dbReference>
<feature type="transmembrane region" description="Helical" evidence="14">
    <location>
        <begin position="12"/>
        <end position="31"/>
    </location>
</feature>
<dbReference type="InterPro" id="IPR033463">
    <property type="entry name" value="sCache_3"/>
</dbReference>
<evidence type="ECO:0000256" key="11">
    <source>
        <dbReference type="ARBA" id="ARBA00022989"/>
    </source>
</evidence>
<keyword evidence="13 14" id="KW-0472">Membrane</keyword>
<dbReference type="STRING" id="321763.SAMN04488692_1385"/>
<gene>
    <name evidence="17" type="ORF">SAMN04488692_1385</name>
</gene>
<sequence length="533" mass="59892">MLEKISLKLKISLLTITIICIILIAVGYITISFTRNIHLNRLQENTMDLAQSVSKIPEIQNSLKNNKSTEIQNIADNIRSNTNADFVVIIDMEGRRYSHPYRDRIGKEIVGGDETKVLEEGSSYISRAKGTLGESQRAFVPIFHEGEQVGAVVTGILMEEINQKIALVTERILIALLVGVILGILGAIVLANNIKKSIFGLEPYQIARILEEKNIIIDSIREGIIAINEEGRVSLINKKAKNILKLKKEVVLNKKIKNIIPDFNLTDVLKTKRKKLDKEQKVNDTLILTNQLPINTEQGIKGAVVTFREKNEVQKMAQRLTRTKKLTSSLRSQNHEFMNKLHVISGLIQLGENDRALNFINNFISDQKETTRKVIDNIKVDEIAGLLIGKYNKSKERNVKFQFDSRSNLEGPYNSDVTNRLISILGNLIDNGLESIKQDFEERKLYVGIFEKEREIKILVEDSGVGIKGNEAKAFEKGYTTKKGSRGIGLSLVKENIDILDGTIDIDSEKNNGTSVTIKIPKTNMLTGNNYEK</sequence>
<dbReference type="SUPFAM" id="SSF103190">
    <property type="entry name" value="Sensory domain-like"/>
    <property type="match status" value="1"/>
</dbReference>
<dbReference type="InterPro" id="IPR005467">
    <property type="entry name" value="His_kinase_dom"/>
</dbReference>
<dbReference type="Pfam" id="PF00989">
    <property type="entry name" value="PAS"/>
    <property type="match status" value="1"/>
</dbReference>
<dbReference type="PROSITE" id="PS50109">
    <property type="entry name" value="HIS_KIN"/>
    <property type="match status" value="1"/>
</dbReference>
<dbReference type="Pfam" id="PF17203">
    <property type="entry name" value="sCache_3_2"/>
    <property type="match status" value="1"/>
</dbReference>
<evidence type="ECO:0000256" key="13">
    <source>
        <dbReference type="ARBA" id="ARBA00023136"/>
    </source>
</evidence>
<proteinExistence type="predicted"/>
<keyword evidence="9 17" id="KW-0418">Kinase</keyword>